<keyword evidence="4 10" id="KW-0812">Transmembrane</keyword>
<feature type="domain" description="ABC transporter" evidence="11">
    <location>
        <begin position="180"/>
        <end position="453"/>
    </location>
</feature>
<keyword evidence="8 10" id="KW-1133">Transmembrane helix</keyword>
<evidence type="ECO:0000256" key="5">
    <source>
        <dbReference type="ARBA" id="ARBA00022737"/>
    </source>
</evidence>
<dbReference type="Pfam" id="PF00005">
    <property type="entry name" value="ABC_tran"/>
    <property type="match status" value="2"/>
</dbReference>
<feature type="transmembrane region" description="Helical" evidence="10">
    <location>
        <begin position="1454"/>
        <end position="1475"/>
    </location>
</feature>
<dbReference type="InterPro" id="IPR013525">
    <property type="entry name" value="ABC2_TM"/>
</dbReference>
<keyword evidence="9 10" id="KW-0472">Membrane</keyword>
<dbReference type="SMART" id="SM00382">
    <property type="entry name" value="AAA"/>
    <property type="match status" value="2"/>
</dbReference>
<dbReference type="Pfam" id="PF19055">
    <property type="entry name" value="ABC2_membrane_7"/>
    <property type="match status" value="2"/>
</dbReference>
<dbReference type="OrthoDB" id="66620at2759"/>
<keyword evidence="5" id="KW-0677">Repeat</keyword>
<accession>A0A8T3B9S0</accession>
<dbReference type="FunFam" id="3.40.50.300:FF:000059">
    <property type="entry name" value="ABC transporter G family member 40"/>
    <property type="match status" value="1"/>
</dbReference>
<evidence type="ECO:0000256" key="7">
    <source>
        <dbReference type="ARBA" id="ARBA00022840"/>
    </source>
</evidence>
<evidence type="ECO:0000256" key="4">
    <source>
        <dbReference type="ARBA" id="ARBA00022692"/>
    </source>
</evidence>
<evidence type="ECO:0000256" key="8">
    <source>
        <dbReference type="ARBA" id="ARBA00022989"/>
    </source>
</evidence>
<dbReference type="GO" id="GO:0005524">
    <property type="term" value="F:ATP binding"/>
    <property type="evidence" value="ECO:0007669"/>
    <property type="project" value="UniProtKB-KW"/>
</dbReference>
<dbReference type="GO" id="GO:0140359">
    <property type="term" value="F:ABC-type transporter activity"/>
    <property type="evidence" value="ECO:0007669"/>
    <property type="project" value="InterPro"/>
</dbReference>
<dbReference type="Gene3D" id="3.40.50.300">
    <property type="entry name" value="P-loop containing nucleotide triphosphate hydrolases"/>
    <property type="match status" value="2"/>
</dbReference>
<feature type="transmembrane region" description="Helical" evidence="10">
    <location>
        <begin position="613"/>
        <end position="637"/>
    </location>
</feature>
<dbReference type="InterPro" id="IPR013581">
    <property type="entry name" value="PDR_assoc"/>
</dbReference>
<comment type="caution">
    <text evidence="12">The sequence shown here is derived from an EMBL/GenBank/DDBJ whole genome shotgun (WGS) entry which is preliminary data.</text>
</comment>
<dbReference type="Pfam" id="PF08370">
    <property type="entry name" value="PDR_assoc"/>
    <property type="match status" value="1"/>
</dbReference>
<name>A0A8T3B9S0_DENNO</name>
<sequence length="1608" mass="181559">MGREMNSVDYSWSGSQSMSVSQKASHMMGMPSASFDGVFSRSRASETRAMEEEALRWAALEKLSTYDRLRTGFIRRALDSYEASCQDVRSRTYYKYQAVDVANLGLAERQEFIARIFREAEEDIDTFLKKLRDRIDKVGIDLPTVEIRFENLSVEAKCHVGTRALPTLLNVSINIAESILNLFGIKFSQMTTLNILKDISGIIRSSKMTLLLGPPSSGKTTLLRALAGKPDSSLEMGGEVTYNGYKLSEFVPQKTAAYISQNDVHAGEMTVYETLDFSSKCQGVGDRNELLSELTRREKAEGILPDPEVDLFMKATSIGGGKNNLQTDYTLRILGLDICSDIVVGDEMRRGISGGQKKRLTTGEMIIGPTKTLFMDEISTGLDSSTTFQVVKCLQQIVHLGEATILMSLLQPAPETFDLFDDIILLAEGQIVYHGPRVHALEFFESCGFKCPERKDQEQYWAEMNKPYRYISAGEFVRHFKRFHVGRSLQNKLSFPFDKKKSHGAALVFTKHSVPVKELLNASISKEWLLIKRNSFVYIFKTVQLTVLALMASTVFLRTNMHTRNETDGSVYIGAIIYSVIVNMFNGFAELALALMRLPVFYKQRELLFYPTWIFSIPNCIIRIPISIVESAVWVIVTYFTTGYAPEQWLIFFLIQQMAAGLFRVVAGVARELTTANTLACLLTLYMFSVSGFILPKEMIPKWWKWGYQISPTTYAFTALTINEMFSPRWMDKFASDGRKLGVAILENNNVSTDESWYWKSAFILLLYAVFFNAMFTLSLMYLNPRGKPNPVISEEKAVEIKATGEVEAIDYPRIRRVGLSSKNFFSRSISEDKRDKVEMMVQDSNFRNSDASPDWRDYEAYKNQAKKAVSTRGMVLPFTPLVMSFNEVNYYVDTPAEMKEQGITEDRLQLLRGVTGAFRPGILTALMGVSGAGKTTLMDVLAGRKTGGYIEGDIRISGYAKNQATFARISGYCEQFDIHSPQLTIRESLIFSALLRLSNEVSKEEKLRFVDEVIDLVELDNLKDALVGLPGISGLSTEQRKRLTIAVELVANPSIIFMDEPTSGLDARAAAIVMRTVRSTVDTGRTVVCTIHQPSIDIFESFDELLLLKRGGQVIYYGPLGQNSQKLISYFEEIPGVQKIKNERNPADWMLEASSISSEARLQIDFAEIYKSSSLHMRNSALVRELSKPVPGTSDLYFSTPFPQSNFGQFKICLWKNWSIYWRNPEYNLTRVFVTIVTALLVGTIFWKIGKQREKSTDITVVIGAMYLAVIFVGFGNCSTVQPTITTERSVFYREKAAGMYSDLPYALSQVFVEVPYVFFQASYYSLMVYSMMSFEWTVTKFLWFFIISFLTFLYFTYYGMMTVAVTPNIQVAGILSSCFFFFFNLFSGLFIPRPLIPKWWVWYYWCCPVAWTLYGLIVTQYSDMYELVKVPGQADQTIRDIVMNHYGYRDDYVGIMIAVLIGFTVLFAFTYTYSIRTLNFQQRDTSVTGESAIVDADEQYCQENVKGSVGHVKGLALQTLWLGGAKMLYLGIQNLSFLSGPPPQLSICGSTATLRETTATLNYSNYDALIEHCGMCGCVVALNYSNYDALTEHCGSCGCTAMLFKI</sequence>
<feature type="domain" description="ABC transporter" evidence="11">
    <location>
        <begin position="884"/>
        <end position="1137"/>
    </location>
</feature>
<evidence type="ECO:0000313" key="12">
    <source>
        <dbReference type="EMBL" id="KAI0508240.1"/>
    </source>
</evidence>
<feature type="transmembrane region" description="Helical" evidence="10">
    <location>
        <begin position="676"/>
        <end position="695"/>
    </location>
</feature>
<feature type="transmembrane region" description="Helical" evidence="10">
    <location>
        <begin position="536"/>
        <end position="557"/>
    </location>
</feature>
<feature type="transmembrane region" description="Helical" evidence="10">
    <location>
        <begin position="1260"/>
        <end position="1286"/>
    </location>
</feature>
<feature type="transmembrane region" description="Helical" evidence="10">
    <location>
        <begin position="1340"/>
        <end position="1359"/>
    </location>
</feature>
<feature type="transmembrane region" description="Helical" evidence="10">
    <location>
        <begin position="762"/>
        <end position="783"/>
    </location>
</feature>
<comment type="subcellular location">
    <subcellularLocation>
        <location evidence="1">Membrane</location>
        <topology evidence="1">Multi-pass membrane protein</topology>
    </subcellularLocation>
</comment>
<feature type="transmembrane region" description="Helical" evidence="10">
    <location>
        <begin position="1371"/>
        <end position="1392"/>
    </location>
</feature>
<feature type="transmembrane region" description="Helical" evidence="10">
    <location>
        <begin position="569"/>
        <end position="593"/>
    </location>
</feature>
<keyword evidence="7" id="KW-0067">ATP-binding</keyword>
<dbReference type="Pfam" id="PF14510">
    <property type="entry name" value="ABC_trans_N"/>
    <property type="match status" value="1"/>
</dbReference>
<dbReference type="EMBL" id="JAGYWB010000010">
    <property type="protein sequence ID" value="KAI0508240.1"/>
    <property type="molecule type" value="Genomic_DNA"/>
</dbReference>
<dbReference type="PROSITE" id="PS50893">
    <property type="entry name" value="ABC_TRANSPORTER_2"/>
    <property type="match status" value="2"/>
</dbReference>
<evidence type="ECO:0000256" key="10">
    <source>
        <dbReference type="SAM" id="Phobius"/>
    </source>
</evidence>
<evidence type="ECO:0000313" key="13">
    <source>
        <dbReference type="Proteomes" id="UP000829196"/>
    </source>
</evidence>
<proteinExistence type="inferred from homology"/>
<comment type="similarity">
    <text evidence="2">Belongs to the ABC transporter superfamily. ABCG family. PDR (TC 3.A.1.205) subfamily.</text>
</comment>
<dbReference type="Proteomes" id="UP000829196">
    <property type="component" value="Unassembled WGS sequence"/>
</dbReference>
<keyword evidence="3" id="KW-0813">Transport</keyword>
<feature type="transmembrane region" description="Helical" evidence="10">
    <location>
        <begin position="1306"/>
        <end position="1328"/>
    </location>
</feature>
<dbReference type="CDD" id="cd03232">
    <property type="entry name" value="ABCG_PDR_domain2"/>
    <property type="match status" value="1"/>
</dbReference>
<dbReference type="GO" id="GO:0016887">
    <property type="term" value="F:ATP hydrolysis activity"/>
    <property type="evidence" value="ECO:0007669"/>
    <property type="project" value="InterPro"/>
</dbReference>
<evidence type="ECO:0000256" key="3">
    <source>
        <dbReference type="ARBA" id="ARBA00022448"/>
    </source>
</evidence>
<dbReference type="InterPro" id="IPR043926">
    <property type="entry name" value="ABCG_dom"/>
</dbReference>
<dbReference type="FunFam" id="3.40.50.300:FF:000179">
    <property type="entry name" value="ABC transporter G family member 34"/>
    <property type="match status" value="1"/>
</dbReference>
<keyword evidence="13" id="KW-1185">Reference proteome</keyword>
<evidence type="ECO:0000256" key="6">
    <source>
        <dbReference type="ARBA" id="ARBA00022741"/>
    </source>
</evidence>
<dbReference type="Pfam" id="PF01061">
    <property type="entry name" value="ABC2_membrane"/>
    <property type="match status" value="2"/>
</dbReference>
<dbReference type="SMR" id="A0A8T3B9S0"/>
<reference evidence="12" key="1">
    <citation type="journal article" date="2022" name="Front. Genet.">
        <title>Chromosome-Scale Assembly of the Dendrobium nobile Genome Provides Insights Into the Molecular Mechanism of the Biosynthesis of the Medicinal Active Ingredient of Dendrobium.</title>
        <authorList>
            <person name="Xu Q."/>
            <person name="Niu S.-C."/>
            <person name="Li K.-L."/>
            <person name="Zheng P.-J."/>
            <person name="Zhang X.-J."/>
            <person name="Jia Y."/>
            <person name="Liu Y."/>
            <person name="Niu Y.-X."/>
            <person name="Yu L.-H."/>
            <person name="Chen D.-F."/>
            <person name="Zhang G.-Q."/>
        </authorList>
    </citation>
    <scope>NUCLEOTIDE SEQUENCE</scope>
    <source>
        <tissue evidence="12">Leaf</tissue>
    </source>
</reference>
<dbReference type="GO" id="GO:0005886">
    <property type="term" value="C:plasma membrane"/>
    <property type="evidence" value="ECO:0007669"/>
    <property type="project" value="UniProtKB-ARBA"/>
</dbReference>
<dbReference type="PANTHER" id="PTHR19241">
    <property type="entry name" value="ATP-BINDING CASSETTE TRANSPORTER"/>
    <property type="match status" value="1"/>
</dbReference>
<protein>
    <recommendedName>
        <fullName evidence="11">ABC transporter domain-containing protein</fullName>
    </recommendedName>
</protein>
<evidence type="ECO:0000256" key="1">
    <source>
        <dbReference type="ARBA" id="ARBA00004141"/>
    </source>
</evidence>
<dbReference type="InterPro" id="IPR027417">
    <property type="entry name" value="P-loop_NTPase"/>
</dbReference>
<evidence type="ECO:0000256" key="9">
    <source>
        <dbReference type="ARBA" id="ARBA00023136"/>
    </source>
</evidence>
<dbReference type="SUPFAM" id="SSF52540">
    <property type="entry name" value="P-loop containing nucleoside triphosphate hydrolases"/>
    <property type="match status" value="2"/>
</dbReference>
<feature type="transmembrane region" description="Helical" evidence="10">
    <location>
        <begin position="1230"/>
        <end position="1248"/>
    </location>
</feature>
<dbReference type="InterPro" id="IPR003593">
    <property type="entry name" value="AAA+_ATPase"/>
</dbReference>
<dbReference type="InterPro" id="IPR029481">
    <property type="entry name" value="ABC_trans_N"/>
</dbReference>
<dbReference type="InterPro" id="IPR034003">
    <property type="entry name" value="ABCG_PDR_2"/>
</dbReference>
<organism evidence="12 13">
    <name type="scientific">Dendrobium nobile</name>
    <name type="common">Orchid</name>
    <dbReference type="NCBI Taxonomy" id="94219"/>
    <lineage>
        <taxon>Eukaryota</taxon>
        <taxon>Viridiplantae</taxon>
        <taxon>Streptophyta</taxon>
        <taxon>Embryophyta</taxon>
        <taxon>Tracheophyta</taxon>
        <taxon>Spermatophyta</taxon>
        <taxon>Magnoliopsida</taxon>
        <taxon>Liliopsida</taxon>
        <taxon>Asparagales</taxon>
        <taxon>Orchidaceae</taxon>
        <taxon>Epidendroideae</taxon>
        <taxon>Malaxideae</taxon>
        <taxon>Dendrobiinae</taxon>
        <taxon>Dendrobium</taxon>
    </lineage>
</organism>
<evidence type="ECO:0000256" key="2">
    <source>
        <dbReference type="ARBA" id="ARBA00006012"/>
    </source>
</evidence>
<evidence type="ECO:0000259" key="11">
    <source>
        <dbReference type="PROSITE" id="PS50893"/>
    </source>
</evidence>
<dbReference type="InterPro" id="IPR003439">
    <property type="entry name" value="ABC_transporter-like_ATP-bd"/>
</dbReference>
<gene>
    <name evidence="12" type="ORF">KFK09_014375</name>
</gene>
<feature type="transmembrane region" description="Helical" evidence="10">
    <location>
        <begin position="1404"/>
        <end position="1423"/>
    </location>
</feature>
<keyword evidence="6" id="KW-0547">Nucleotide-binding</keyword>